<dbReference type="PROSITE" id="PS50949">
    <property type="entry name" value="HTH_GNTR"/>
    <property type="match status" value="1"/>
</dbReference>
<evidence type="ECO:0000256" key="3">
    <source>
        <dbReference type="ARBA" id="ARBA00023163"/>
    </source>
</evidence>
<accession>A0A7K3WH98</accession>
<dbReference type="EMBL" id="JAAGWK010000025">
    <property type="protein sequence ID" value="NEL55752.1"/>
    <property type="molecule type" value="Genomic_DNA"/>
</dbReference>
<dbReference type="Pfam" id="PF00392">
    <property type="entry name" value="GntR"/>
    <property type="match status" value="1"/>
</dbReference>
<dbReference type="AlphaFoldDB" id="A0A7K3WH98"/>
<comment type="caution">
    <text evidence="5">The sequence shown here is derived from an EMBL/GenBank/DDBJ whole genome shotgun (WGS) entry which is preliminary data.</text>
</comment>
<dbReference type="SUPFAM" id="SSF46785">
    <property type="entry name" value="Winged helix' DNA-binding domain"/>
    <property type="match status" value="1"/>
</dbReference>
<keyword evidence="6" id="KW-1185">Reference proteome</keyword>
<gene>
    <name evidence="5" type="ORF">G1H19_17375</name>
</gene>
<name>A0A7K3WH98_9ACTN</name>
<keyword evidence="3" id="KW-0804">Transcription</keyword>
<feature type="domain" description="HTH gntR-type" evidence="4">
    <location>
        <begin position="17"/>
        <end position="85"/>
    </location>
</feature>
<dbReference type="CDD" id="cd07377">
    <property type="entry name" value="WHTH_GntR"/>
    <property type="match status" value="1"/>
</dbReference>
<dbReference type="Gene3D" id="1.10.10.10">
    <property type="entry name" value="Winged helix-like DNA-binding domain superfamily/Winged helix DNA-binding domain"/>
    <property type="match status" value="1"/>
</dbReference>
<keyword evidence="1" id="KW-0805">Transcription regulation</keyword>
<keyword evidence="2" id="KW-0238">DNA-binding</keyword>
<dbReference type="SMART" id="SM00345">
    <property type="entry name" value="HTH_GNTR"/>
    <property type="match status" value="1"/>
</dbReference>
<evidence type="ECO:0000256" key="2">
    <source>
        <dbReference type="ARBA" id="ARBA00023125"/>
    </source>
</evidence>
<evidence type="ECO:0000256" key="1">
    <source>
        <dbReference type="ARBA" id="ARBA00023015"/>
    </source>
</evidence>
<protein>
    <submittedName>
        <fullName evidence="5">GntR family transcriptional regulator</fullName>
    </submittedName>
</protein>
<dbReference type="InterPro" id="IPR036390">
    <property type="entry name" value="WH_DNA-bd_sf"/>
</dbReference>
<organism evidence="5 6">
    <name type="scientific">Goekera deserti</name>
    <dbReference type="NCBI Taxonomy" id="2497753"/>
    <lineage>
        <taxon>Bacteria</taxon>
        <taxon>Bacillati</taxon>
        <taxon>Actinomycetota</taxon>
        <taxon>Actinomycetes</taxon>
        <taxon>Geodermatophilales</taxon>
        <taxon>Geodermatophilaceae</taxon>
        <taxon>Goekera</taxon>
    </lineage>
</organism>
<dbReference type="GO" id="GO:0003700">
    <property type="term" value="F:DNA-binding transcription factor activity"/>
    <property type="evidence" value="ECO:0007669"/>
    <property type="project" value="InterPro"/>
</dbReference>
<dbReference type="InterPro" id="IPR000524">
    <property type="entry name" value="Tscrpt_reg_HTH_GntR"/>
</dbReference>
<evidence type="ECO:0000259" key="4">
    <source>
        <dbReference type="PROSITE" id="PS50949"/>
    </source>
</evidence>
<dbReference type="Proteomes" id="UP000470470">
    <property type="component" value="Unassembled WGS sequence"/>
</dbReference>
<dbReference type="RefSeq" id="WP_152728229.1">
    <property type="nucleotide sequence ID" value="NZ_JAABOZ010000010.1"/>
</dbReference>
<dbReference type="PANTHER" id="PTHR38445:SF9">
    <property type="entry name" value="HTH-TYPE TRANSCRIPTIONAL REPRESSOR YTRA"/>
    <property type="match status" value="1"/>
</dbReference>
<evidence type="ECO:0000313" key="6">
    <source>
        <dbReference type="Proteomes" id="UP000470470"/>
    </source>
</evidence>
<dbReference type="GO" id="GO:0003677">
    <property type="term" value="F:DNA binding"/>
    <property type="evidence" value="ECO:0007669"/>
    <property type="project" value="UniProtKB-KW"/>
</dbReference>
<dbReference type="InterPro" id="IPR036388">
    <property type="entry name" value="WH-like_DNA-bd_sf"/>
</dbReference>
<proteinExistence type="predicted"/>
<reference evidence="5 6" key="1">
    <citation type="submission" date="2020-02" db="EMBL/GenBank/DDBJ databases">
        <title>The whole genome sequence of CPCC 205119.</title>
        <authorList>
            <person name="Jiang Z."/>
        </authorList>
    </citation>
    <scope>NUCLEOTIDE SEQUENCE [LARGE SCALE GENOMIC DNA]</scope>
    <source>
        <strain evidence="5 6">CPCC 205119</strain>
    </source>
</reference>
<sequence>MTGTVGLGVVVDIGVATPPYEQIRTQVAALVHSGALADGDRLPTVRALAADLGVAAGTVARAYTELEVDGLVQGRGRLGTVVTSTQGDPALARLQVTAHRLVDAARTDGLDDDAVRTAVETALLGRPPS</sequence>
<evidence type="ECO:0000313" key="5">
    <source>
        <dbReference type="EMBL" id="NEL55752.1"/>
    </source>
</evidence>
<dbReference type="PANTHER" id="PTHR38445">
    <property type="entry name" value="HTH-TYPE TRANSCRIPTIONAL REPRESSOR YTRA"/>
    <property type="match status" value="1"/>
</dbReference>